<name>A0A812T6T3_9DINO</name>
<sequence length="224" mass="24175">MSSNSAMAVFCREIVGQRVFNDGLVYLAFLAVGTSCGWFVINGILNLIANEPDVSRGGKMMGEVALVGSIVSLLLCGFYFLWMVTCGKPSRRAEQGWSTGLILLGVVSFAMLALAWDAFPPGYPMVLVAAVTGSILGNGSILMLFPLISTYYGGWLVAPVRAGTDLSSMFTAFLAELQSPDGNVHTFPTWLLFTFYTLISCLGLATRAAGDRFNYGLRVKHQSR</sequence>
<keyword evidence="3" id="KW-1185">Reference proteome</keyword>
<feature type="transmembrane region" description="Helical" evidence="1">
    <location>
        <begin position="122"/>
        <end position="145"/>
    </location>
</feature>
<gene>
    <name evidence="2" type="ORF">SNAT2548_LOCUS29220</name>
</gene>
<proteinExistence type="predicted"/>
<accession>A0A812T6T3</accession>
<evidence type="ECO:0000313" key="2">
    <source>
        <dbReference type="EMBL" id="CAE7522081.1"/>
    </source>
</evidence>
<evidence type="ECO:0000256" key="1">
    <source>
        <dbReference type="SAM" id="Phobius"/>
    </source>
</evidence>
<feature type="transmembrane region" description="Helical" evidence="1">
    <location>
        <begin position="187"/>
        <end position="210"/>
    </location>
</feature>
<feature type="transmembrane region" description="Helical" evidence="1">
    <location>
        <begin position="96"/>
        <end position="116"/>
    </location>
</feature>
<protein>
    <submittedName>
        <fullName evidence="2">Uncharacterized protein</fullName>
    </submittedName>
</protein>
<keyword evidence="1" id="KW-0472">Membrane</keyword>
<feature type="transmembrane region" description="Helical" evidence="1">
    <location>
        <begin position="65"/>
        <end position="84"/>
    </location>
</feature>
<dbReference type="EMBL" id="CAJNDS010002548">
    <property type="protein sequence ID" value="CAE7522081.1"/>
    <property type="molecule type" value="Genomic_DNA"/>
</dbReference>
<dbReference type="AlphaFoldDB" id="A0A812T6T3"/>
<evidence type="ECO:0000313" key="3">
    <source>
        <dbReference type="Proteomes" id="UP000604046"/>
    </source>
</evidence>
<dbReference type="Proteomes" id="UP000604046">
    <property type="component" value="Unassembled WGS sequence"/>
</dbReference>
<feature type="transmembrane region" description="Helical" evidence="1">
    <location>
        <begin position="24"/>
        <end position="45"/>
    </location>
</feature>
<keyword evidence="1" id="KW-1133">Transmembrane helix</keyword>
<feature type="transmembrane region" description="Helical" evidence="1">
    <location>
        <begin position="152"/>
        <end position="175"/>
    </location>
</feature>
<comment type="caution">
    <text evidence="2">The sequence shown here is derived from an EMBL/GenBank/DDBJ whole genome shotgun (WGS) entry which is preliminary data.</text>
</comment>
<reference evidence="2" key="1">
    <citation type="submission" date="2021-02" db="EMBL/GenBank/DDBJ databases">
        <authorList>
            <person name="Dougan E. K."/>
            <person name="Rhodes N."/>
            <person name="Thang M."/>
            <person name="Chan C."/>
        </authorList>
    </citation>
    <scope>NUCLEOTIDE SEQUENCE</scope>
</reference>
<organism evidence="2 3">
    <name type="scientific">Symbiodinium natans</name>
    <dbReference type="NCBI Taxonomy" id="878477"/>
    <lineage>
        <taxon>Eukaryota</taxon>
        <taxon>Sar</taxon>
        <taxon>Alveolata</taxon>
        <taxon>Dinophyceae</taxon>
        <taxon>Suessiales</taxon>
        <taxon>Symbiodiniaceae</taxon>
        <taxon>Symbiodinium</taxon>
    </lineage>
</organism>
<dbReference type="OrthoDB" id="441176at2759"/>
<keyword evidence="1" id="KW-0812">Transmembrane</keyword>